<evidence type="ECO:0000313" key="2">
    <source>
        <dbReference type="EMBL" id="EMR07269.1"/>
    </source>
</evidence>
<comment type="caution">
    <text evidence="2">The sequence shown here is derived from an EMBL/GenBank/DDBJ whole genome shotgun (WGS) entry which is preliminary data.</text>
</comment>
<evidence type="ECO:0000313" key="3">
    <source>
        <dbReference type="Proteomes" id="UP000011919"/>
    </source>
</evidence>
<feature type="region of interest" description="Disordered" evidence="1">
    <location>
        <begin position="86"/>
        <end position="136"/>
    </location>
</feature>
<dbReference type="AlphaFoldDB" id="M7P9X3"/>
<dbReference type="OrthoDB" id="2881225at2"/>
<dbReference type="RefSeq" id="WP_008297777.1">
    <property type="nucleotide sequence ID" value="NZ_AOFT01000003.1"/>
</dbReference>
<dbReference type="EMBL" id="AOFT01000003">
    <property type="protein sequence ID" value="EMR07269.1"/>
    <property type="molecule type" value="Genomic_DNA"/>
</dbReference>
<proteinExistence type="predicted"/>
<gene>
    <name evidence="2" type="ORF">C772_00914</name>
</gene>
<dbReference type="Proteomes" id="UP000011919">
    <property type="component" value="Unassembled WGS sequence"/>
</dbReference>
<reference evidence="2 3" key="1">
    <citation type="journal article" date="2013" name="Genome Announc.">
        <title>Draft Genome Sequence of Bhargavaea cecembensis Strain DSE10T, Isolated from a Deep-Sea Sediment Sample Collected at a Depth of 5,904 m from the Chagos-Laccadive Ridge System in the Indian Ocean.</title>
        <authorList>
            <person name="Shivaji S."/>
            <person name="Ara S."/>
            <person name="Begum Z."/>
            <person name="Ruth M."/>
            <person name="Singh A."/>
            <person name="Kumar Pinnaka A."/>
        </authorList>
    </citation>
    <scope>NUCLEOTIDE SEQUENCE [LARGE SCALE GENOMIC DNA]</scope>
    <source>
        <strain evidence="2 3">DSE10</strain>
    </source>
</reference>
<dbReference type="eggNOG" id="ENOG5033JWA">
    <property type="taxonomic scope" value="Bacteria"/>
</dbReference>
<feature type="compositionally biased region" description="Basic and acidic residues" evidence="1">
    <location>
        <begin position="107"/>
        <end position="123"/>
    </location>
</feature>
<protein>
    <submittedName>
        <fullName evidence="2">Uncharacterized protein</fullName>
    </submittedName>
</protein>
<accession>M7P9X3</accession>
<sequence length="136" mass="16169">MEKSQRDKIVKRDRFENRDRVEKREKVENLSKTVVGHSGNSDVDLTVNIEIDTRSIAYGMLCSLYARGELSDFELEKGLRKLEDLIERDRRDRRNKTRHSNAGTKPKLFEFPRSDEKKDDHHRSDRKRAGNKRNWL</sequence>
<organism evidence="2 3">
    <name type="scientific">Bhargavaea cecembensis DSE10</name>
    <dbReference type="NCBI Taxonomy" id="1235279"/>
    <lineage>
        <taxon>Bacteria</taxon>
        <taxon>Bacillati</taxon>
        <taxon>Bacillota</taxon>
        <taxon>Bacilli</taxon>
        <taxon>Bacillales</taxon>
        <taxon>Caryophanaceae</taxon>
        <taxon>Bhargavaea</taxon>
    </lineage>
</organism>
<evidence type="ECO:0000256" key="1">
    <source>
        <dbReference type="SAM" id="MobiDB-lite"/>
    </source>
</evidence>
<feature type="compositionally biased region" description="Basic residues" evidence="1">
    <location>
        <begin position="124"/>
        <end position="136"/>
    </location>
</feature>
<keyword evidence="3" id="KW-1185">Reference proteome</keyword>
<name>M7P9X3_9BACL</name>